<dbReference type="PROSITE" id="PS50902">
    <property type="entry name" value="FLAVODOXIN_LIKE"/>
    <property type="match status" value="1"/>
</dbReference>
<dbReference type="SUPFAM" id="SSF52218">
    <property type="entry name" value="Flavoproteins"/>
    <property type="match status" value="1"/>
</dbReference>
<evidence type="ECO:0000256" key="1">
    <source>
        <dbReference type="ARBA" id="ARBA00001917"/>
    </source>
</evidence>
<sequence length="202" mass="21377">MASPYILVLYYSRHGATQQLAQLIARGVEQVSGIEAQLRTVPAVSTVCEATADSIPDQGAIYCTEDDLRYCTGLAIGSPTRFGNMAAPLKYFLDGTSALWLSGALINKPATAFTSTASLHGGQETTLLSMLLPLLHHGMVYCGIPYSEPALLATTTGGTPYGVSHTAGPDNDWEISDSESQLCLATGKRVAELALQLSPLQK</sequence>
<evidence type="ECO:0000256" key="2">
    <source>
        <dbReference type="ARBA" id="ARBA00006961"/>
    </source>
</evidence>
<evidence type="ECO:0000313" key="6">
    <source>
        <dbReference type="EMBL" id="MDE1462375.1"/>
    </source>
</evidence>
<keyword evidence="4" id="KW-0288">FMN</keyword>
<feature type="domain" description="Flavodoxin-like" evidence="5">
    <location>
        <begin position="6"/>
        <end position="191"/>
    </location>
</feature>
<organism evidence="6 7">
    <name type="scientific">Spartinivicinus poritis</name>
    <dbReference type="NCBI Taxonomy" id="2994640"/>
    <lineage>
        <taxon>Bacteria</taxon>
        <taxon>Pseudomonadati</taxon>
        <taxon>Pseudomonadota</taxon>
        <taxon>Gammaproteobacteria</taxon>
        <taxon>Oceanospirillales</taxon>
        <taxon>Zooshikellaceae</taxon>
        <taxon>Spartinivicinus</taxon>
    </lineage>
</organism>
<dbReference type="NCBIfam" id="NF002999">
    <property type="entry name" value="PRK03767.1"/>
    <property type="match status" value="1"/>
</dbReference>
<dbReference type="RefSeq" id="WP_274688725.1">
    <property type="nucleotide sequence ID" value="NZ_JAPMOU010000010.1"/>
</dbReference>
<dbReference type="EMBL" id="JAPMOU010000010">
    <property type="protein sequence ID" value="MDE1462375.1"/>
    <property type="molecule type" value="Genomic_DNA"/>
</dbReference>
<accession>A0ABT5U858</accession>
<dbReference type="PANTHER" id="PTHR30546:SF23">
    <property type="entry name" value="FLAVOPROTEIN-LIKE PROTEIN YCP4-RELATED"/>
    <property type="match status" value="1"/>
</dbReference>
<dbReference type="InterPro" id="IPR029039">
    <property type="entry name" value="Flavoprotein-like_sf"/>
</dbReference>
<dbReference type="Gene3D" id="3.40.50.360">
    <property type="match status" value="1"/>
</dbReference>
<evidence type="ECO:0000259" key="5">
    <source>
        <dbReference type="PROSITE" id="PS50902"/>
    </source>
</evidence>
<keyword evidence="7" id="KW-1185">Reference proteome</keyword>
<dbReference type="GO" id="GO:0003955">
    <property type="term" value="F:NAD(P)H dehydrogenase (quinone) activity"/>
    <property type="evidence" value="ECO:0007669"/>
    <property type="project" value="UniProtKB-EC"/>
</dbReference>
<dbReference type="InterPro" id="IPR008254">
    <property type="entry name" value="Flavodoxin/NO_synth"/>
</dbReference>
<dbReference type="NCBIfam" id="TIGR01755">
    <property type="entry name" value="flav_wrbA"/>
    <property type="match status" value="1"/>
</dbReference>
<evidence type="ECO:0000256" key="3">
    <source>
        <dbReference type="ARBA" id="ARBA00022630"/>
    </source>
</evidence>
<protein>
    <submittedName>
        <fullName evidence="6">NAD(P)H:quinone oxidoreductase</fullName>
        <ecNumber evidence="6">1.6.5.2</ecNumber>
    </submittedName>
</protein>
<dbReference type="Proteomes" id="UP001528823">
    <property type="component" value="Unassembled WGS sequence"/>
</dbReference>
<keyword evidence="6" id="KW-0560">Oxidoreductase</keyword>
<comment type="similarity">
    <text evidence="2">Belongs to the WrbA family.</text>
</comment>
<dbReference type="PROSITE" id="PS00201">
    <property type="entry name" value="FLAVODOXIN"/>
    <property type="match status" value="1"/>
</dbReference>
<gene>
    <name evidence="6" type="primary">wrbA</name>
    <name evidence="6" type="ORF">ORQ98_10370</name>
</gene>
<dbReference type="InterPro" id="IPR005025">
    <property type="entry name" value="FMN_Rdtase-like_dom"/>
</dbReference>
<name>A0ABT5U858_9GAMM</name>
<evidence type="ECO:0000313" key="7">
    <source>
        <dbReference type="Proteomes" id="UP001528823"/>
    </source>
</evidence>
<dbReference type="EC" id="1.6.5.2" evidence="6"/>
<keyword evidence="3" id="KW-0285">Flavoprotein</keyword>
<dbReference type="Pfam" id="PF03358">
    <property type="entry name" value="FMN_red"/>
    <property type="match status" value="1"/>
</dbReference>
<dbReference type="InterPro" id="IPR010089">
    <property type="entry name" value="Flavoprotein_WrbA-like"/>
</dbReference>
<comment type="cofactor">
    <cofactor evidence="1">
        <name>FMN</name>
        <dbReference type="ChEBI" id="CHEBI:58210"/>
    </cofactor>
</comment>
<dbReference type="InterPro" id="IPR001226">
    <property type="entry name" value="Flavodoxin_CS"/>
</dbReference>
<reference evidence="6 7" key="1">
    <citation type="submission" date="2022-11" db="EMBL/GenBank/DDBJ databases">
        <title>Spartinivicinus poritis sp. nov., isolated from scleractinian coral Porites lutea.</title>
        <authorList>
            <person name="Zhang G."/>
            <person name="Cai L."/>
            <person name="Wei Q."/>
        </authorList>
    </citation>
    <scope>NUCLEOTIDE SEQUENCE [LARGE SCALE GENOMIC DNA]</scope>
    <source>
        <strain evidence="6 7">A2-2</strain>
    </source>
</reference>
<evidence type="ECO:0000256" key="4">
    <source>
        <dbReference type="ARBA" id="ARBA00022643"/>
    </source>
</evidence>
<comment type="caution">
    <text evidence="6">The sequence shown here is derived from an EMBL/GenBank/DDBJ whole genome shotgun (WGS) entry which is preliminary data.</text>
</comment>
<dbReference type="PANTHER" id="PTHR30546">
    <property type="entry name" value="FLAVODOXIN-RELATED PROTEIN WRBA-RELATED"/>
    <property type="match status" value="1"/>
</dbReference>
<proteinExistence type="inferred from homology"/>